<dbReference type="SUPFAM" id="SSF56672">
    <property type="entry name" value="DNA/RNA polymerases"/>
    <property type="match status" value="1"/>
</dbReference>
<evidence type="ECO:0000259" key="5">
    <source>
        <dbReference type="PROSITE" id="PS50157"/>
    </source>
</evidence>
<dbReference type="CDD" id="cd01650">
    <property type="entry name" value="RT_nLTR_like"/>
    <property type="match status" value="1"/>
</dbReference>
<evidence type="ECO:0000256" key="4">
    <source>
        <dbReference type="SAM" id="MobiDB-lite"/>
    </source>
</evidence>
<evidence type="ECO:0000256" key="1">
    <source>
        <dbReference type="ARBA" id="ARBA00010879"/>
    </source>
</evidence>
<feature type="domain" description="C2H2-type" evidence="5">
    <location>
        <begin position="114"/>
        <end position="145"/>
    </location>
</feature>
<dbReference type="PROSITE" id="PS00028">
    <property type="entry name" value="ZINC_FINGER_C2H2_1"/>
    <property type="match status" value="1"/>
</dbReference>
<dbReference type="InterPro" id="IPR000477">
    <property type="entry name" value="RT_dom"/>
</dbReference>
<reference evidence="7" key="1">
    <citation type="journal article" date="2004" name="Mol. Biol. Evol.">
        <title>Cross-genome screening of novel sequence-specific non-LTR retrotransposons: various multicopy RNA genes and microsatellites are selected as targets.</title>
        <authorList>
            <person name="Kojima K.K."/>
            <person name="Fujiwara H."/>
        </authorList>
    </citation>
    <scope>NUCLEOTIDE SEQUENCE</scope>
</reference>
<keyword evidence="3" id="KW-0863">Zinc-finger</keyword>
<dbReference type="EMBL" id="AB097122">
    <property type="protein sequence ID" value="BAC82590.1"/>
    <property type="molecule type" value="Genomic_DNA"/>
</dbReference>
<name>Q76IP0_CIOIN</name>
<dbReference type="GO" id="GO:0004523">
    <property type="term" value="F:RNA-DNA hybrid ribonuclease activity"/>
    <property type="evidence" value="ECO:0007669"/>
    <property type="project" value="UniProtKB-EC"/>
</dbReference>
<keyword evidence="7" id="KW-0808">Transferase</keyword>
<accession>Q76IP0</accession>
<dbReference type="InterPro" id="IPR043502">
    <property type="entry name" value="DNA/RNA_pol_sf"/>
</dbReference>
<dbReference type="InterPro" id="IPR043128">
    <property type="entry name" value="Rev_trsase/Diguanyl_cyclase"/>
</dbReference>
<dbReference type="PANTHER" id="PTHR19446">
    <property type="entry name" value="REVERSE TRANSCRIPTASES"/>
    <property type="match status" value="1"/>
</dbReference>
<evidence type="ECO:0000313" key="7">
    <source>
        <dbReference type="EMBL" id="BAC82590.1"/>
    </source>
</evidence>
<feature type="domain" description="Reverse transcriptase" evidence="6">
    <location>
        <begin position="425"/>
        <end position="705"/>
    </location>
</feature>
<dbReference type="GO" id="GO:0003964">
    <property type="term" value="F:RNA-directed DNA polymerase activity"/>
    <property type="evidence" value="ECO:0007669"/>
    <property type="project" value="UniProtKB-KW"/>
</dbReference>
<dbReference type="PROSITE" id="PS50878">
    <property type="entry name" value="RT_POL"/>
    <property type="match status" value="1"/>
</dbReference>
<organism evidence="7">
    <name type="scientific">Ciona intestinalis</name>
    <name type="common">Transparent sea squirt</name>
    <name type="synonym">Ascidia intestinalis</name>
    <dbReference type="NCBI Taxonomy" id="7719"/>
    <lineage>
        <taxon>Eukaryota</taxon>
        <taxon>Metazoa</taxon>
        <taxon>Chordata</taxon>
        <taxon>Tunicata</taxon>
        <taxon>Ascidiacea</taxon>
        <taxon>Phlebobranchia</taxon>
        <taxon>Cionidae</taxon>
        <taxon>Ciona</taxon>
    </lineage>
</organism>
<keyword evidence="7" id="KW-0548">Nucleotidyltransferase</keyword>
<evidence type="ECO:0000256" key="2">
    <source>
        <dbReference type="ARBA" id="ARBA00012180"/>
    </source>
</evidence>
<gene>
    <name evidence="7" type="primary">rt</name>
</gene>
<evidence type="ECO:0000259" key="6">
    <source>
        <dbReference type="PROSITE" id="PS50878"/>
    </source>
</evidence>
<feature type="region of interest" description="Disordered" evidence="4">
    <location>
        <begin position="80"/>
        <end position="108"/>
    </location>
</feature>
<dbReference type="EC" id="3.1.26.4" evidence="2"/>
<dbReference type="AlphaFoldDB" id="Q76IP0"/>
<dbReference type="PROSITE" id="PS50157">
    <property type="entry name" value="ZINC_FINGER_C2H2_2"/>
    <property type="match status" value="1"/>
</dbReference>
<dbReference type="InterPro" id="IPR013087">
    <property type="entry name" value="Znf_C2H2_type"/>
</dbReference>
<evidence type="ECO:0000256" key="3">
    <source>
        <dbReference type="PROSITE-ProRule" id="PRU00042"/>
    </source>
</evidence>
<feature type="compositionally biased region" description="Polar residues" evidence="4">
    <location>
        <begin position="83"/>
        <end position="108"/>
    </location>
</feature>
<proteinExistence type="inferred from homology"/>
<dbReference type="Pfam" id="PF00078">
    <property type="entry name" value="RVT_1"/>
    <property type="match status" value="1"/>
</dbReference>
<protein>
    <recommendedName>
        <fullName evidence="2">ribonuclease H</fullName>
        <ecNumber evidence="2">3.1.26.4</ecNumber>
    </recommendedName>
</protein>
<keyword evidence="3" id="KW-0479">Metal-binding</keyword>
<dbReference type="GO" id="GO:0008270">
    <property type="term" value="F:zinc ion binding"/>
    <property type="evidence" value="ECO:0007669"/>
    <property type="project" value="UniProtKB-KW"/>
</dbReference>
<comment type="similarity">
    <text evidence="1">Belongs to the beta type-B retroviral polymerase family. HERV class-II K(HML-2) pol subfamily.</text>
</comment>
<keyword evidence="7" id="KW-0695">RNA-directed DNA polymerase</keyword>
<dbReference type="Gene3D" id="3.30.70.270">
    <property type="match status" value="1"/>
</dbReference>
<sequence length="1104" mass="123686">MGEWPWVSWSLTVLVEKWRPFTILQPYPMPGQLRVDVYLPRKTSYLMDKNIYENTTSPGGGPLCGEKTHRSDVIIPPPGFAPSTDTASNTLGENVDASATTSSANPLSQEPGWCESCSKLFKSQRGLRVHQRSKHPELYHSQNQPLPRSKARWSDEEMVIFAREEIANRKIRFINQHLHKVFPHRTLESIKGLRGKNVRYARIMADLEAEMTSQPEAATSLCTETSENLASSNVLPQTRGWAENLVENIDTAHLANLGPLSQFEPGKPSSSTKEAINTEYNDWISKWLPSGAAHRERRANPPSTKLNARATRRLQYSRIQNLYKLNRSACAQEVLSGAWKVQSGELNLKEVQPFWEKMFRKESAKDRRKPKPTGEVLWGLMEPLTIAEVGSTLKSTTPSAPGPDKLTLDGVKRIPIAELVSHYNLWLYAGYQPEGLREGITTLIPKIKGTRDPAKLRPITVSSFICRIFHRCLAQRMETSLPLGERQKAFRKVDGICHNIWSLRSLIHNSKDNLKELNITFLDVRKAFDSISHKSLGIAAARLGLPPPLITYISNLYPNCSTKLKVNGKISKPIEVRRGVRQGDPLSPLLFNAVMDWALSELDPRVGVQIGEQRINHLAFADDIILVSSTKIGMVSSINTLSRHLAKSGLEISAGKEGKSASMAIVVDGKKKMWTVDPLPRFKVNSQKIPALSITQQYKYLGINIDAQGARNDAARILTEGLAELSRAPLKPQQRLYLLRVHLLPKLQHGLVLSSCAKRALTYLDKSVRSAIRRWLTLPKDTPTAFYHAKACDGGLGITRLEHTIPILKRNRMMKLTLSEDPVIMELVKLTYFTNLLHKYSNVKLLNSWPVTDKDSLARAEASMLHTSVDGRGLSNCSDVPRQSDWVTNGASLLSGRDFIGAIKVRGNLLPTKVSAARGRQREITCDCCRRPESLGHILQTCPRTWGPRISRHDSLLKRVRNQACLKNWTPIIEPSIPTNIGLRRPDLVLAKGNIAFLVDATVVADNANMQLQHEAKVEKYNNSDIKEWIKVHCPGVDEVRVTSLTANWRGCLYGGSASFLTEDLGLPKAELSLLSAKINEKGYYLWCAHYRGTARLWNRPLRS</sequence>
<keyword evidence="3" id="KW-0862">Zinc</keyword>